<dbReference type="Pfam" id="PF07980">
    <property type="entry name" value="SusD_RagB"/>
    <property type="match status" value="1"/>
</dbReference>
<dbReference type="InterPro" id="IPR033985">
    <property type="entry name" value="SusD-like_N"/>
</dbReference>
<comment type="subcellular location">
    <subcellularLocation>
        <location evidence="1">Cell outer membrane</location>
    </subcellularLocation>
</comment>
<evidence type="ECO:0000256" key="2">
    <source>
        <dbReference type="ARBA" id="ARBA00006275"/>
    </source>
</evidence>
<dbReference type="InterPro" id="IPR012944">
    <property type="entry name" value="SusD_RagB_dom"/>
</dbReference>
<dbReference type="RefSeq" id="WP_210353606.1">
    <property type="nucleotide sequence ID" value="NZ_JAEQMU010000001.1"/>
</dbReference>
<feature type="domain" description="SusD-like N-terminal" evidence="7">
    <location>
        <begin position="107"/>
        <end position="226"/>
    </location>
</feature>
<organism evidence="8 9">
    <name type="scientific">Sphingobacterium tabacisoli</name>
    <dbReference type="NCBI Taxonomy" id="2044855"/>
    <lineage>
        <taxon>Bacteria</taxon>
        <taxon>Pseudomonadati</taxon>
        <taxon>Bacteroidota</taxon>
        <taxon>Sphingobacteriia</taxon>
        <taxon>Sphingobacteriales</taxon>
        <taxon>Sphingobacteriaceae</taxon>
        <taxon>Sphingobacterium</taxon>
    </lineage>
</organism>
<evidence type="ECO:0000313" key="8">
    <source>
        <dbReference type="EMBL" id="MFD2555248.1"/>
    </source>
</evidence>
<dbReference type="Gene3D" id="1.25.40.390">
    <property type="match status" value="1"/>
</dbReference>
<name>A0ABW5L381_9SPHI</name>
<gene>
    <name evidence="8" type="ORF">ACFSQW_12650</name>
</gene>
<comment type="caution">
    <text evidence="8">The sequence shown here is derived from an EMBL/GenBank/DDBJ whole genome shotgun (WGS) entry which is preliminary data.</text>
</comment>
<evidence type="ECO:0000256" key="4">
    <source>
        <dbReference type="ARBA" id="ARBA00023136"/>
    </source>
</evidence>
<dbReference type="SUPFAM" id="SSF48452">
    <property type="entry name" value="TPR-like"/>
    <property type="match status" value="1"/>
</dbReference>
<protein>
    <submittedName>
        <fullName evidence="8">RagB/SusD family nutrient uptake outer membrane protein</fullName>
    </submittedName>
</protein>
<keyword evidence="5" id="KW-0998">Cell outer membrane</keyword>
<evidence type="ECO:0000313" key="9">
    <source>
        <dbReference type="Proteomes" id="UP001597440"/>
    </source>
</evidence>
<keyword evidence="9" id="KW-1185">Reference proteome</keyword>
<dbReference type="EMBL" id="JBHULD010000014">
    <property type="protein sequence ID" value="MFD2555248.1"/>
    <property type="molecule type" value="Genomic_DNA"/>
</dbReference>
<evidence type="ECO:0000256" key="1">
    <source>
        <dbReference type="ARBA" id="ARBA00004442"/>
    </source>
</evidence>
<keyword evidence="3" id="KW-0732">Signal</keyword>
<dbReference type="Pfam" id="PF14322">
    <property type="entry name" value="SusD-like_3"/>
    <property type="match status" value="1"/>
</dbReference>
<evidence type="ECO:0000256" key="5">
    <source>
        <dbReference type="ARBA" id="ARBA00023237"/>
    </source>
</evidence>
<sequence>MKSNYLIYTISLAFCFVSCSKSFLEITPKGKFIASKVSEYDLLFQNTTLINTGASPANAQVPMGDEVAVVDPYFNGAQLRTQRLFRWEDKVYNDDEDAFEMLAIMPQLYTYNKIINEVMDAQDGSLDQKEALRAEGKANRAWTFFMLSNYYGAPYSAATASTALSIPLLTEADVAKTSFQRATVAQIYDFMVKDLNESIPYLPKNPALRTRMSRAAAEALLAKVYLFMGKYEESLAMMNQAFSNLPTTFVTQLYDLNTTMAIGGTWGYDPNWALTSYQSLYPPAWNNIENLFPKQHGLNGWNSELSDILLSPEAFALFSANDQRLKFFTPEPSGGGKFAVPGLRRRNSGTQAQFGLRLAEMYLIRAEANARLANTAEAIKDLEALRVKRMPIEEAKITITDKNLLVKFVIEERLREFALQGQRWFDMRRLSVDPIFAGKEYTHIYYDADGKEKERIILRPERLTMRFPEKVMSENPGMINNP</sequence>
<dbReference type="InterPro" id="IPR011990">
    <property type="entry name" value="TPR-like_helical_dom_sf"/>
</dbReference>
<evidence type="ECO:0000256" key="3">
    <source>
        <dbReference type="ARBA" id="ARBA00022729"/>
    </source>
</evidence>
<reference evidence="9" key="1">
    <citation type="journal article" date="2019" name="Int. J. Syst. Evol. Microbiol.">
        <title>The Global Catalogue of Microorganisms (GCM) 10K type strain sequencing project: providing services to taxonomists for standard genome sequencing and annotation.</title>
        <authorList>
            <consortium name="The Broad Institute Genomics Platform"/>
            <consortium name="The Broad Institute Genome Sequencing Center for Infectious Disease"/>
            <person name="Wu L."/>
            <person name="Ma J."/>
        </authorList>
    </citation>
    <scope>NUCLEOTIDE SEQUENCE [LARGE SCALE GENOMIC DNA]</scope>
    <source>
        <strain evidence="9">KCTC 52298</strain>
    </source>
</reference>
<dbReference type="Proteomes" id="UP001597440">
    <property type="component" value="Unassembled WGS sequence"/>
</dbReference>
<proteinExistence type="inferred from homology"/>
<keyword evidence="4" id="KW-0472">Membrane</keyword>
<comment type="similarity">
    <text evidence="2">Belongs to the SusD family.</text>
</comment>
<feature type="domain" description="RagB/SusD" evidence="6">
    <location>
        <begin position="341"/>
        <end position="482"/>
    </location>
</feature>
<evidence type="ECO:0000259" key="6">
    <source>
        <dbReference type="Pfam" id="PF07980"/>
    </source>
</evidence>
<accession>A0ABW5L381</accession>
<evidence type="ECO:0000259" key="7">
    <source>
        <dbReference type="Pfam" id="PF14322"/>
    </source>
</evidence>